<evidence type="ECO:0000259" key="1">
    <source>
        <dbReference type="PROSITE" id="PS50994"/>
    </source>
</evidence>
<dbReference type="SUPFAM" id="SSF53098">
    <property type="entry name" value="Ribonuclease H-like"/>
    <property type="match status" value="1"/>
</dbReference>
<gene>
    <name evidence="2" type="ORF">QQF64_012878</name>
</gene>
<evidence type="ECO:0000313" key="2">
    <source>
        <dbReference type="EMBL" id="KAL1254817.1"/>
    </source>
</evidence>
<dbReference type="Proteomes" id="UP001558613">
    <property type="component" value="Unassembled WGS sequence"/>
</dbReference>
<evidence type="ECO:0000313" key="3">
    <source>
        <dbReference type="Proteomes" id="UP001558613"/>
    </source>
</evidence>
<keyword evidence="3" id="KW-1185">Reference proteome</keyword>
<dbReference type="PROSITE" id="PS50994">
    <property type="entry name" value="INTEGRASE"/>
    <property type="match status" value="1"/>
</dbReference>
<accession>A0ABR3LT89</accession>
<dbReference type="PANTHER" id="PTHR37984:SF15">
    <property type="entry name" value="INTEGRASE CATALYTIC DOMAIN-CONTAINING PROTEIN"/>
    <property type="match status" value="1"/>
</dbReference>
<dbReference type="InterPro" id="IPR001584">
    <property type="entry name" value="Integrase_cat-core"/>
</dbReference>
<dbReference type="EMBL" id="JAYMGO010000019">
    <property type="protein sequence ID" value="KAL1254817.1"/>
    <property type="molecule type" value="Genomic_DNA"/>
</dbReference>
<organism evidence="2 3">
    <name type="scientific">Cirrhinus molitorella</name>
    <name type="common">mud carp</name>
    <dbReference type="NCBI Taxonomy" id="172907"/>
    <lineage>
        <taxon>Eukaryota</taxon>
        <taxon>Metazoa</taxon>
        <taxon>Chordata</taxon>
        <taxon>Craniata</taxon>
        <taxon>Vertebrata</taxon>
        <taxon>Euteleostomi</taxon>
        <taxon>Actinopterygii</taxon>
        <taxon>Neopterygii</taxon>
        <taxon>Teleostei</taxon>
        <taxon>Ostariophysi</taxon>
        <taxon>Cypriniformes</taxon>
        <taxon>Cyprinidae</taxon>
        <taxon>Labeoninae</taxon>
        <taxon>Labeonini</taxon>
        <taxon>Cirrhinus</taxon>
    </lineage>
</organism>
<protein>
    <recommendedName>
        <fullName evidence="1">Integrase catalytic domain-containing protein</fullName>
    </recommendedName>
</protein>
<dbReference type="Gene3D" id="3.30.420.10">
    <property type="entry name" value="Ribonuclease H-like superfamily/Ribonuclease H"/>
    <property type="match status" value="1"/>
</dbReference>
<dbReference type="InterPro" id="IPR036397">
    <property type="entry name" value="RNaseH_sf"/>
</dbReference>
<comment type="caution">
    <text evidence="2">The sequence shown here is derived from an EMBL/GenBank/DDBJ whole genome shotgun (WGS) entry which is preliminary data.</text>
</comment>
<reference evidence="2 3" key="1">
    <citation type="submission" date="2023-09" db="EMBL/GenBank/DDBJ databases">
        <authorList>
            <person name="Wang M."/>
        </authorList>
    </citation>
    <scope>NUCLEOTIDE SEQUENCE [LARGE SCALE GENOMIC DNA]</scope>
    <source>
        <strain evidence="2">GT-2023</strain>
        <tissue evidence="2">Liver</tissue>
    </source>
</reference>
<dbReference type="PANTHER" id="PTHR37984">
    <property type="entry name" value="PROTEIN CBG26694"/>
    <property type="match status" value="1"/>
</dbReference>
<feature type="domain" description="Integrase catalytic" evidence="1">
    <location>
        <begin position="5"/>
        <end position="152"/>
    </location>
</feature>
<dbReference type="InterPro" id="IPR012337">
    <property type="entry name" value="RNaseH-like_sf"/>
</dbReference>
<name>A0ABR3LT89_9TELE</name>
<proteinExistence type="predicted"/>
<sequence>MGTVRVGGPMERIAVDLMGPMNETERFNRYILVVQDYFTKWVEAYPLPNDQAVTVAEVIVAEWVCRYGAPLTLHSDQGTNFESEVFPKECVSCSTLTRPETTPFPGPQSDGQVERFNATLQKILATTLRDVIGGWIFYGPLCCEAYRATKHS</sequence>
<dbReference type="InterPro" id="IPR050951">
    <property type="entry name" value="Retrovirus_Pol_polyprotein"/>
</dbReference>